<dbReference type="Pfam" id="PF00849">
    <property type="entry name" value="PseudoU_synth_2"/>
    <property type="match status" value="1"/>
</dbReference>
<proteinExistence type="inferred from homology"/>
<accession>A0A942UQA7</accession>
<sequence>MMSIPKESESIINLLVEEEKIKLKDFLKEKVEISSRLFKKLIKQNNIYINDSLLGDIYYVTSGDVVTIVLEDEKAVYEPQKMDLDVIYEDLDILVINKKPRILVHPTKNHPNNTLTNGIQYYFQSKSINKKVRLVNRLDRDTSGILVVAKNSYGHQQMAKQFTEGIEKKYIAVVKGILRKDHGIIDLPIGKEKDGVKNIVIDTGKESITEYKVIEKLKNSTIVELKIITGRTHQIRVHLSHINHPIIGDILYGGDSELIDRQALHSYYLKFKTPRKHEEIKLVAELPKDMKELINNLK</sequence>
<dbReference type="InterPro" id="IPR006145">
    <property type="entry name" value="PsdUridine_synth_RsuA/RluA"/>
</dbReference>
<feature type="active site" evidence="4">
    <location>
        <position position="139"/>
    </location>
</feature>
<dbReference type="AlphaFoldDB" id="A0A942UQA7"/>
<dbReference type="GO" id="GO:0003723">
    <property type="term" value="F:RNA binding"/>
    <property type="evidence" value="ECO:0007669"/>
    <property type="project" value="UniProtKB-KW"/>
</dbReference>
<dbReference type="PANTHER" id="PTHR21600">
    <property type="entry name" value="MITOCHONDRIAL RNA PSEUDOURIDINE SYNTHASE"/>
    <property type="match status" value="1"/>
</dbReference>
<reference evidence="8" key="1">
    <citation type="submission" date="2019-12" db="EMBL/GenBank/DDBJ databases">
        <title>Clostridiaceae gen. nov. sp. nov., isolated from sediment in Xinjiang, China.</title>
        <authorList>
            <person name="Zhang R."/>
        </authorList>
    </citation>
    <scope>NUCLEOTIDE SEQUENCE</scope>
    <source>
        <strain evidence="8">D2Q-11</strain>
    </source>
</reference>
<dbReference type="GO" id="GO:0140098">
    <property type="term" value="F:catalytic activity, acting on RNA"/>
    <property type="evidence" value="ECO:0007669"/>
    <property type="project" value="UniProtKB-ARBA"/>
</dbReference>
<dbReference type="CDD" id="cd02869">
    <property type="entry name" value="PseudoU_synth_RluA_like"/>
    <property type="match status" value="1"/>
</dbReference>
<dbReference type="InterPro" id="IPR050188">
    <property type="entry name" value="RluA_PseudoU_synthase"/>
</dbReference>
<dbReference type="InterPro" id="IPR006224">
    <property type="entry name" value="PsdUridine_synth_RluA-like_CS"/>
</dbReference>
<evidence type="ECO:0000256" key="2">
    <source>
        <dbReference type="ARBA" id="ARBA00010876"/>
    </source>
</evidence>
<evidence type="ECO:0000256" key="4">
    <source>
        <dbReference type="PIRSR" id="PIRSR606225-1"/>
    </source>
</evidence>
<gene>
    <name evidence="8" type="ORF">GOQ27_02080</name>
</gene>
<evidence type="ECO:0000313" key="9">
    <source>
        <dbReference type="Proteomes" id="UP000724672"/>
    </source>
</evidence>
<dbReference type="InterPro" id="IPR006225">
    <property type="entry name" value="PsdUridine_synth_RluC/D"/>
</dbReference>
<comment type="function">
    <text evidence="6">Responsible for synthesis of pseudouridine from uracil.</text>
</comment>
<evidence type="ECO:0000259" key="7">
    <source>
        <dbReference type="Pfam" id="PF00849"/>
    </source>
</evidence>
<name>A0A942UQA7_9FIRM</name>
<comment type="catalytic activity">
    <reaction evidence="1 6">
        <text>a uridine in RNA = a pseudouridine in RNA</text>
        <dbReference type="Rhea" id="RHEA:48348"/>
        <dbReference type="Rhea" id="RHEA-COMP:12068"/>
        <dbReference type="Rhea" id="RHEA-COMP:12069"/>
        <dbReference type="ChEBI" id="CHEBI:65314"/>
        <dbReference type="ChEBI" id="CHEBI:65315"/>
    </reaction>
</comment>
<organism evidence="8 9">
    <name type="scientific">Anaeromonas frigoriresistens</name>
    <dbReference type="NCBI Taxonomy" id="2683708"/>
    <lineage>
        <taxon>Bacteria</taxon>
        <taxon>Bacillati</taxon>
        <taxon>Bacillota</taxon>
        <taxon>Tissierellia</taxon>
        <taxon>Tissierellales</taxon>
        <taxon>Thermohalobacteraceae</taxon>
        <taxon>Anaeromonas</taxon>
    </lineage>
</organism>
<dbReference type="Proteomes" id="UP000724672">
    <property type="component" value="Unassembled WGS sequence"/>
</dbReference>
<evidence type="ECO:0000256" key="1">
    <source>
        <dbReference type="ARBA" id="ARBA00000073"/>
    </source>
</evidence>
<comment type="similarity">
    <text evidence="2 6">Belongs to the pseudouridine synthase RluA family.</text>
</comment>
<dbReference type="NCBIfam" id="TIGR00005">
    <property type="entry name" value="rluA_subfam"/>
    <property type="match status" value="1"/>
</dbReference>
<evidence type="ECO:0000256" key="3">
    <source>
        <dbReference type="ARBA" id="ARBA00023235"/>
    </source>
</evidence>
<keyword evidence="3 6" id="KW-0413">Isomerase</keyword>
<dbReference type="EC" id="5.4.99.-" evidence="6"/>
<dbReference type="EMBL" id="WSFT01000013">
    <property type="protein sequence ID" value="MBS4537228.1"/>
    <property type="molecule type" value="Genomic_DNA"/>
</dbReference>
<dbReference type="InterPro" id="IPR020103">
    <property type="entry name" value="PsdUridine_synth_cat_dom_sf"/>
</dbReference>
<evidence type="ECO:0000313" key="8">
    <source>
        <dbReference type="EMBL" id="MBS4537228.1"/>
    </source>
</evidence>
<dbReference type="GO" id="GO:0000455">
    <property type="term" value="P:enzyme-directed rRNA pseudouridine synthesis"/>
    <property type="evidence" value="ECO:0007669"/>
    <property type="project" value="TreeGrafter"/>
</dbReference>
<dbReference type="PROSITE" id="PS50889">
    <property type="entry name" value="S4"/>
    <property type="match status" value="1"/>
</dbReference>
<dbReference type="PROSITE" id="PS01129">
    <property type="entry name" value="PSI_RLU"/>
    <property type="match status" value="1"/>
</dbReference>
<dbReference type="GO" id="GO:0009982">
    <property type="term" value="F:pseudouridine synthase activity"/>
    <property type="evidence" value="ECO:0007669"/>
    <property type="project" value="InterPro"/>
</dbReference>
<dbReference type="Gene3D" id="3.30.2350.10">
    <property type="entry name" value="Pseudouridine synthase"/>
    <property type="match status" value="1"/>
</dbReference>
<dbReference type="PANTHER" id="PTHR21600:SF44">
    <property type="entry name" value="RIBOSOMAL LARGE SUBUNIT PSEUDOURIDINE SYNTHASE D"/>
    <property type="match status" value="1"/>
</dbReference>
<evidence type="ECO:0000256" key="6">
    <source>
        <dbReference type="RuleBase" id="RU362028"/>
    </source>
</evidence>
<feature type="domain" description="Pseudouridine synthase RsuA/RluA-like" evidence="7">
    <location>
        <begin position="92"/>
        <end position="241"/>
    </location>
</feature>
<keyword evidence="9" id="KW-1185">Reference proteome</keyword>
<dbReference type="SUPFAM" id="SSF55120">
    <property type="entry name" value="Pseudouridine synthase"/>
    <property type="match status" value="1"/>
</dbReference>
<protein>
    <recommendedName>
        <fullName evidence="6">Pseudouridine synthase</fullName>
        <ecNumber evidence="6">5.4.99.-</ecNumber>
    </recommendedName>
</protein>
<keyword evidence="5" id="KW-0694">RNA-binding</keyword>
<evidence type="ECO:0000256" key="5">
    <source>
        <dbReference type="PROSITE-ProRule" id="PRU00182"/>
    </source>
</evidence>
<comment type="caution">
    <text evidence="8">The sequence shown here is derived from an EMBL/GenBank/DDBJ whole genome shotgun (WGS) entry which is preliminary data.</text>
</comment>